<dbReference type="InterPro" id="IPR013882">
    <property type="entry name" value="Ctp1_C"/>
</dbReference>
<dbReference type="Pfam" id="PF08573">
    <property type="entry name" value="SAE2"/>
    <property type="match status" value="2"/>
</dbReference>
<evidence type="ECO:0000256" key="2">
    <source>
        <dbReference type="ARBA" id="ARBA00022763"/>
    </source>
</evidence>
<evidence type="ECO:0000256" key="4">
    <source>
        <dbReference type="SAM" id="Coils"/>
    </source>
</evidence>
<feature type="coiled-coil region" evidence="4">
    <location>
        <begin position="24"/>
        <end position="76"/>
    </location>
</feature>
<dbReference type="PANTHER" id="PTHR15107:SF0">
    <property type="entry name" value="DNA ENDONUCLEASE ACTIVATOR CTP1 C-TERMINAL DOMAIN-CONTAINING PROTEIN"/>
    <property type="match status" value="1"/>
</dbReference>
<dbReference type="GO" id="GO:0003684">
    <property type="term" value="F:damaged DNA binding"/>
    <property type="evidence" value="ECO:0007669"/>
    <property type="project" value="TreeGrafter"/>
</dbReference>
<evidence type="ECO:0000256" key="3">
    <source>
        <dbReference type="ARBA" id="ARBA00023242"/>
    </source>
</evidence>
<gene>
    <name evidence="7" type="ORF">LRAMOSA09123</name>
</gene>
<dbReference type="EMBL" id="LK023321">
    <property type="protein sequence ID" value="CDS06595.1"/>
    <property type="molecule type" value="Genomic_DNA"/>
</dbReference>
<proteinExistence type="predicted"/>
<evidence type="ECO:0000256" key="1">
    <source>
        <dbReference type="ARBA" id="ARBA00004123"/>
    </source>
</evidence>
<dbReference type="AlphaFoldDB" id="A0A077WGU9"/>
<dbReference type="GO" id="GO:0010792">
    <property type="term" value="P:DNA double-strand break processing involved in repair via single-strand annealing"/>
    <property type="evidence" value="ECO:0007669"/>
    <property type="project" value="TreeGrafter"/>
</dbReference>
<feature type="region of interest" description="Disordered" evidence="5">
    <location>
        <begin position="102"/>
        <end position="194"/>
    </location>
</feature>
<feature type="domain" description="DNA endonuclease activator Ctp1 C-terminal" evidence="6">
    <location>
        <begin position="194"/>
        <end position="228"/>
    </location>
</feature>
<accession>A0A077WGU9</accession>
<protein>
    <recommendedName>
        <fullName evidence="6">DNA endonuclease activator Ctp1 C-terminal domain-containing protein</fullName>
    </recommendedName>
</protein>
<dbReference type="PANTHER" id="PTHR15107">
    <property type="entry name" value="RETINOBLASTOMA BINDING PROTEIN 8"/>
    <property type="match status" value="1"/>
</dbReference>
<feature type="domain" description="DNA endonuclease activator Ctp1 C-terminal" evidence="6">
    <location>
        <begin position="237"/>
        <end position="268"/>
    </location>
</feature>
<reference evidence="7" key="1">
    <citation type="journal article" date="2014" name="Genome Announc.">
        <title>De novo whole-genome sequence and genome annotation of Lichtheimia ramosa.</title>
        <authorList>
            <person name="Linde J."/>
            <person name="Schwartze V."/>
            <person name="Binder U."/>
            <person name="Lass-Florl C."/>
            <person name="Voigt K."/>
            <person name="Horn F."/>
        </authorList>
    </citation>
    <scope>NUCLEOTIDE SEQUENCE</scope>
    <source>
        <strain evidence="7">JMRC FSU:6197</strain>
    </source>
</reference>
<comment type="subcellular location">
    <subcellularLocation>
        <location evidence="1">Nucleus</location>
    </subcellularLocation>
</comment>
<evidence type="ECO:0000313" key="7">
    <source>
        <dbReference type="EMBL" id="CDS06595.1"/>
    </source>
</evidence>
<evidence type="ECO:0000259" key="6">
    <source>
        <dbReference type="Pfam" id="PF08573"/>
    </source>
</evidence>
<feature type="compositionally biased region" description="Polar residues" evidence="5">
    <location>
        <begin position="102"/>
        <end position="130"/>
    </location>
</feature>
<evidence type="ECO:0000256" key="5">
    <source>
        <dbReference type="SAM" id="MobiDB-lite"/>
    </source>
</evidence>
<keyword evidence="4" id="KW-0175">Coiled coil</keyword>
<organism evidence="7">
    <name type="scientific">Lichtheimia ramosa</name>
    <dbReference type="NCBI Taxonomy" id="688394"/>
    <lineage>
        <taxon>Eukaryota</taxon>
        <taxon>Fungi</taxon>
        <taxon>Fungi incertae sedis</taxon>
        <taxon>Mucoromycota</taxon>
        <taxon>Mucoromycotina</taxon>
        <taxon>Mucoromycetes</taxon>
        <taxon>Mucorales</taxon>
        <taxon>Lichtheimiaceae</taxon>
        <taxon>Lichtheimia</taxon>
    </lineage>
</organism>
<keyword evidence="3" id="KW-0539">Nucleus</keyword>
<feature type="compositionally biased region" description="Polar residues" evidence="5">
    <location>
        <begin position="176"/>
        <end position="185"/>
    </location>
</feature>
<dbReference type="GO" id="GO:0005634">
    <property type="term" value="C:nucleus"/>
    <property type="evidence" value="ECO:0007669"/>
    <property type="project" value="UniProtKB-SubCell"/>
</dbReference>
<feature type="region of interest" description="Disordered" evidence="5">
    <location>
        <begin position="220"/>
        <end position="283"/>
    </location>
</feature>
<dbReference type="InterPro" id="IPR033316">
    <property type="entry name" value="RBBP8-like"/>
</dbReference>
<name>A0A077WGU9_9FUNG</name>
<dbReference type="OrthoDB" id="5801062at2759"/>
<keyword evidence="2" id="KW-0227">DNA damage</keyword>
<feature type="compositionally biased region" description="Polar residues" evidence="5">
    <location>
        <begin position="153"/>
        <end position="167"/>
    </location>
</feature>
<sequence length="283" mass="32356">MDKNVDKDRLEEICTDYEYTIKTLERYNGRIDKELDKHKALLAEMQDKVTLQKEQIERQKDKTRHLEDQLSKQNRLIADMKGFIIDKLGASALETFYKETGRSSNAENNGFDSIHTQSQSDPVQPDSIPTQKRHDPAQHSLSKPAPLGESRRQNMMPSQDNSKSTHTLSEKDPNKKQSTPSLTSSTKDHSVQPYIETVRKKDERAKLHGASCKCCSKYYKASGALPGPDGRLLTPEERIQSSSRHRSRFKRERTPPAFWDDLDFISSQQVNGEKGPRSPKRSK</sequence>